<evidence type="ECO:0000313" key="2">
    <source>
        <dbReference type="Proteomes" id="UP000015106"/>
    </source>
</evidence>
<reference evidence="2" key="1">
    <citation type="journal article" date="2013" name="Nature">
        <title>Draft genome of the wheat A-genome progenitor Triticum urartu.</title>
        <authorList>
            <person name="Ling H.Q."/>
            <person name="Zhao S."/>
            <person name="Liu D."/>
            <person name="Wang J."/>
            <person name="Sun H."/>
            <person name="Zhang C."/>
            <person name="Fan H."/>
            <person name="Li D."/>
            <person name="Dong L."/>
            <person name="Tao Y."/>
            <person name="Gao C."/>
            <person name="Wu H."/>
            <person name="Li Y."/>
            <person name="Cui Y."/>
            <person name="Guo X."/>
            <person name="Zheng S."/>
            <person name="Wang B."/>
            <person name="Yu K."/>
            <person name="Liang Q."/>
            <person name="Yang W."/>
            <person name="Lou X."/>
            <person name="Chen J."/>
            <person name="Feng M."/>
            <person name="Jian J."/>
            <person name="Zhang X."/>
            <person name="Luo G."/>
            <person name="Jiang Y."/>
            <person name="Liu J."/>
            <person name="Wang Z."/>
            <person name="Sha Y."/>
            <person name="Zhang B."/>
            <person name="Wu H."/>
            <person name="Tang D."/>
            <person name="Shen Q."/>
            <person name="Xue P."/>
            <person name="Zou S."/>
            <person name="Wang X."/>
            <person name="Liu X."/>
            <person name="Wang F."/>
            <person name="Yang Y."/>
            <person name="An X."/>
            <person name="Dong Z."/>
            <person name="Zhang K."/>
            <person name="Zhang X."/>
            <person name="Luo M.C."/>
            <person name="Dvorak J."/>
            <person name="Tong Y."/>
            <person name="Wang J."/>
            <person name="Yang H."/>
            <person name="Li Z."/>
            <person name="Wang D."/>
            <person name="Zhang A."/>
            <person name="Wang J."/>
        </authorList>
    </citation>
    <scope>NUCLEOTIDE SEQUENCE</scope>
    <source>
        <strain evidence="2">cv. G1812</strain>
    </source>
</reference>
<sequence>MEGVVVRVAKAASVLTVSDKDENVAPKAAQPSFPLGQEGRASGELLTGALSAAEVNRRARAVPSGPAHHEESVLFNPCWKNKRKQKIPCTRGIEPATHRVILRHGSQ</sequence>
<dbReference type="Gramene" id="TuG1812G0100002337.01.T01">
    <property type="protein sequence ID" value="TuG1812G0100002337.01.T01.cds341607"/>
    <property type="gene ID" value="TuG1812G0100002337.01"/>
</dbReference>
<dbReference type="Proteomes" id="UP000015106">
    <property type="component" value="Chromosome 1"/>
</dbReference>
<reference evidence="1" key="2">
    <citation type="submission" date="2018-03" db="EMBL/GenBank/DDBJ databases">
        <title>The Triticum urartu genome reveals the dynamic nature of wheat genome evolution.</title>
        <authorList>
            <person name="Ling H."/>
            <person name="Ma B."/>
            <person name="Shi X."/>
            <person name="Liu H."/>
            <person name="Dong L."/>
            <person name="Sun H."/>
            <person name="Cao Y."/>
            <person name="Gao Q."/>
            <person name="Zheng S."/>
            <person name="Li Y."/>
            <person name="Yu Y."/>
            <person name="Du H."/>
            <person name="Qi M."/>
            <person name="Li Y."/>
            <person name="Yu H."/>
            <person name="Cui Y."/>
            <person name="Wang N."/>
            <person name="Chen C."/>
            <person name="Wu H."/>
            <person name="Zhao Y."/>
            <person name="Zhang J."/>
            <person name="Li Y."/>
            <person name="Zhou W."/>
            <person name="Zhang B."/>
            <person name="Hu W."/>
            <person name="Eijk M."/>
            <person name="Tang J."/>
            <person name="Witsenboer H."/>
            <person name="Zhao S."/>
            <person name="Li Z."/>
            <person name="Zhang A."/>
            <person name="Wang D."/>
            <person name="Liang C."/>
        </authorList>
    </citation>
    <scope>NUCLEOTIDE SEQUENCE [LARGE SCALE GENOMIC DNA]</scope>
    <source>
        <strain evidence="1">cv. G1812</strain>
    </source>
</reference>
<accession>A0A8R7P1M5</accession>
<organism evidence="1 2">
    <name type="scientific">Triticum urartu</name>
    <name type="common">Red wild einkorn</name>
    <name type="synonym">Crithodium urartu</name>
    <dbReference type="NCBI Taxonomy" id="4572"/>
    <lineage>
        <taxon>Eukaryota</taxon>
        <taxon>Viridiplantae</taxon>
        <taxon>Streptophyta</taxon>
        <taxon>Embryophyta</taxon>
        <taxon>Tracheophyta</taxon>
        <taxon>Spermatophyta</taxon>
        <taxon>Magnoliopsida</taxon>
        <taxon>Liliopsida</taxon>
        <taxon>Poales</taxon>
        <taxon>Poaceae</taxon>
        <taxon>BOP clade</taxon>
        <taxon>Pooideae</taxon>
        <taxon>Triticodae</taxon>
        <taxon>Triticeae</taxon>
        <taxon>Triticinae</taxon>
        <taxon>Triticum</taxon>
    </lineage>
</organism>
<name>A0A8R7P1M5_TRIUA</name>
<evidence type="ECO:0000313" key="1">
    <source>
        <dbReference type="EnsemblPlants" id="TuG1812G0100002337.01.T01.cds341607"/>
    </source>
</evidence>
<keyword evidence="2" id="KW-1185">Reference proteome</keyword>
<dbReference type="AlphaFoldDB" id="A0A8R7P1M5"/>
<proteinExistence type="predicted"/>
<reference evidence="1" key="3">
    <citation type="submission" date="2022-06" db="UniProtKB">
        <authorList>
            <consortium name="EnsemblPlants"/>
        </authorList>
    </citation>
    <scope>IDENTIFICATION</scope>
</reference>
<protein>
    <submittedName>
        <fullName evidence="1">Uncharacterized protein</fullName>
    </submittedName>
</protein>
<dbReference type="EnsemblPlants" id="TuG1812G0100002337.01.T01">
    <property type="protein sequence ID" value="TuG1812G0100002337.01.T01.cds341607"/>
    <property type="gene ID" value="TuG1812G0100002337.01"/>
</dbReference>